<evidence type="ECO:0008006" key="4">
    <source>
        <dbReference type="Google" id="ProtNLM"/>
    </source>
</evidence>
<feature type="transmembrane region" description="Helical" evidence="1">
    <location>
        <begin position="6"/>
        <end position="26"/>
    </location>
</feature>
<dbReference type="Proteomes" id="UP000014984">
    <property type="component" value="Chromosome"/>
</dbReference>
<name>S5MCA1_9MOLU</name>
<dbReference type="AlphaFoldDB" id="S5MCA1"/>
<organism evidence="2 3">
    <name type="scientific">Spiroplasma taiwanense CT-1</name>
    <dbReference type="NCBI Taxonomy" id="1276220"/>
    <lineage>
        <taxon>Bacteria</taxon>
        <taxon>Bacillati</taxon>
        <taxon>Mycoplasmatota</taxon>
        <taxon>Mollicutes</taxon>
        <taxon>Entomoplasmatales</taxon>
        <taxon>Spiroplasmataceae</taxon>
        <taxon>Spiroplasma</taxon>
    </lineage>
</organism>
<evidence type="ECO:0000313" key="3">
    <source>
        <dbReference type="Proteomes" id="UP000014984"/>
    </source>
</evidence>
<dbReference type="RefSeq" id="WP_020834502.1">
    <property type="nucleotide sequence ID" value="NC_021846.1"/>
</dbReference>
<dbReference type="PATRIC" id="fig|1276220.3.peg.775"/>
<sequence length="83" mass="9822">MTGIEIGLLCGLIFALLALILMIFYLKWNKKNKVVMQKENQINLRPQKEIYSLFSKWLKTFILFFICLVIIFCFSMLIVELTK</sequence>
<accession>S5MCA1</accession>
<dbReference type="STRING" id="1276220.STAIW_v1c07590"/>
<keyword evidence="1" id="KW-1133">Transmembrane helix</keyword>
<dbReference type="HOGENOM" id="CLU_2540902_0_0_14"/>
<proteinExistence type="predicted"/>
<reference evidence="2 3" key="1">
    <citation type="journal article" date="2013" name="Genome Biol. Evol.">
        <title>Comparison of metabolic capacities and inference of gene content evolution in mosquito-associated Spiroplasma diminutum and S. taiwanense.</title>
        <authorList>
            <person name="Lo W.S."/>
            <person name="Ku C."/>
            <person name="Chen L.L."/>
            <person name="Chang T.H."/>
            <person name="Kuo C.H."/>
        </authorList>
    </citation>
    <scope>NUCLEOTIDE SEQUENCE [LARGE SCALE GENOMIC DNA]</scope>
    <source>
        <strain evidence="2">CT-1</strain>
    </source>
</reference>
<keyword evidence="3" id="KW-1185">Reference proteome</keyword>
<dbReference type="KEGG" id="stai:STAIW_v1c07590"/>
<feature type="transmembrane region" description="Helical" evidence="1">
    <location>
        <begin position="57"/>
        <end position="79"/>
    </location>
</feature>
<gene>
    <name evidence="2" type="ORF">STAIW_v1c07590</name>
</gene>
<dbReference type="EMBL" id="CP005074">
    <property type="protein sequence ID" value="AGR41363.1"/>
    <property type="molecule type" value="Genomic_DNA"/>
</dbReference>
<keyword evidence="1" id="KW-0812">Transmembrane</keyword>
<protein>
    <recommendedName>
        <fullName evidence="4">Transmembrane protein</fullName>
    </recommendedName>
</protein>
<keyword evidence="1" id="KW-0472">Membrane</keyword>
<evidence type="ECO:0000256" key="1">
    <source>
        <dbReference type="SAM" id="Phobius"/>
    </source>
</evidence>
<evidence type="ECO:0000313" key="2">
    <source>
        <dbReference type="EMBL" id="AGR41363.1"/>
    </source>
</evidence>